<organism evidence="2 3">
    <name type="scientific">Lipingzhangella halophila</name>
    <dbReference type="NCBI Taxonomy" id="1783352"/>
    <lineage>
        <taxon>Bacteria</taxon>
        <taxon>Bacillati</taxon>
        <taxon>Actinomycetota</taxon>
        <taxon>Actinomycetes</taxon>
        <taxon>Streptosporangiales</taxon>
        <taxon>Nocardiopsidaceae</taxon>
        <taxon>Lipingzhangella</taxon>
    </lineage>
</organism>
<reference evidence="2 3" key="1">
    <citation type="submission" date="2020-08" db="EMBL/GenBank/DDBJ databases">
        <title>Sequencing the genomes of 1000 actinobacteria strains.</title>
        <authorList>
            <person name="Klenk H.-P."/>
        </authorList>
    </citation>
    <scope>NUCLEOTIDE SEQUENCE [LARGE SCALE GENOMIC DNA]</scope>
    <source>
        <strain evidence="2 3">DSM 102030</strain>
    </source>
</reference>
<dbReference type="AlphaFoldDB" id="A0A7W7RIR1"/>
<dbReference type="Proteomes" id="UP000523007">
    <property type="component" value="Unassembled WGS sequence"/>
</dbReference>
<accession>A0A7W7RIR1</accession>
<dbReference type="EMBL" id="JACHJT010000001">
    <property type="protein sequence ID" value="MBB4932736.1"/>
    <property type="molecule type" value="Genomic_DNA"/>
</dbReference>
<proteinExistence type="predicted"/>
<dbReference type="Pfam" id="PF13701">
    <property type="entry name" value="DDE_Tnp_1_4"/>
    <property type="match status" value="1"/>
</dbReference>
<name>A0A7W7RIR1_9ACTN</name>
<comment type="caution">
    <text evidence="2">The sequence shown here is derived from an EMBL/GenBank/DDBJ whole genome shotgun (WGS) entry which is preliminary data.</text>
</comment>
<evidence type="ECO:0000313" key="2">
    <source>
        <dbReference type="EMBL" id="MBB4932736.1"/>
    </source>
</evidence>
<dbReference type="InterPro" id="IPR025668">
    <property type="entry name" value="Tnp_DDE_dom"/>
</dbReference>
<gene>
    <name evidence="2" type="ORF">F4561_003556</name>
</gene>
<evidence type="ECO:0000313" key="3">
    <source>
        <dbReference type="Proteomes" id="UP000523007"/>
    </source>
</evidence>
<dbReference type="RefSeq" id="WP_246437218.1">
    <property type="nucleotide sequence ID" value="NZ_JACHJT010000001.1"/>
</dbReference>
<keyword evidence="3" id="KW-1185">Reference proteome</keyword>
<feature type="domain" description="Transposase DDE" evidence="1">
    <location>
        <begin position="11"/>
        <end position="125"/>
    </location>
</feature>
<protein>
    <recommendedName>
        <fullName evidence="1">Transposase DDE domain-containing protein</fullName>
    </recommendedName>
</protein>
<evidence type="ECO:0000259" key="1">
    <source>
        <dbReference type="Pfam" id="PF13701"/>
    </source>
</evidence>
<sequence length="128" mass="14964">MHRITGSHQVQFLDALHRDHVEVEDRVRTNKAMGLARLPSKSWRVNKGWVLTCNLAADLDAWLRLLTLHDDQELARAEPETMRLRIYHLPARLACHARRRLVRIERTWPWAQAFTTSWARLTALPALT</sequence>